<evidence type="ECO:0000259" key="2">
    <source>
        <dbReference type="PROSITE" id="PS51166"/>
    </source>
</evidence>
<dbReference type="EMBL" id="CAJNNV010025543">
    <property type="protein sequence ID" value="CAE8615004.1"/>
    <property type="molecule type" value="Genomic_DNA"/>
</dbReference>
<evidence type="ECO:0000259" key="1">
    <source>
        <dbReference type="PROSITE" id="PS50011"/>
    </source>
</evidence>
<dbReference type="Gene3D" id="2.60.40.10">
    <property type="entry name" value="Immunoglobulins"/>
    <property type="match status" value="1"/>
</dbReference>
<dbReference type="SMART" id="SM01065">
    <property type="entry name" value="CBM_2"/>
    <property type="match status" value="1"/>
</dbReference>
<dbReference type="PROSITE" id="PS50011">
    <property type="entry name" value="PROTEIN_KINASE_DOM"/>
    <property type="match status" value="1"/>
</dbReference>
<dbReference type="AlphaFoldDB" id="A0A813FRU7"/>
<dbReference type="PANTHER" id="PTHR15048">
    <property type="entry name" value="STARCH-BINDING DOMAIN-CONTAINING PROTEIN 1"/>
    <property type="match status" value="1"/>
</dbReference>
<feature type="domain" description="CBM20" evidence="2">
    <location>
        <begin position="6"/>
        <end position="126"/>
    </location>
</feature>
<dbReference type="InterPro" id="IPR011009">
    <property type="entry name" value="Kinase-like_dom_sf"/>
</dbReference>
<organism evidence="3 4">
    <name type="scientific">Polarella glacialis</name>
    <name type="common">Dinoflagellate</name>
    <dbReference type="NCBI Taxonomy" id="89957"/>
    <lineage>
        <taxon>Eukaryota</taxon>
        <taxon>Sar</taxon>
        <taxon>Alveolata</taxon>
        <taxon>Dinophyceae</taxon>
        <taxon>Suessiales</taxon>
        <taxon>Suessiaceae</taxon>
        <taxon>Polarella</taxon>
    </lineage>
</organism>
<name>A0A813FRU7_POLGL</name>
<dbReference type="Pfam" id="PF00686">
    <property type="entry name" value="CBM_20"/>
    <property type="match status" value="1"/>
</dbReference>
<feature type="non-terminal residue" evidence="3">
    <location>
        <position position="1"/>
    </location>
</feature>
<comment type="caution">
    <text evidence="3">The sequence shown here is derived from an EMBL/GenBank/DDBJ whole genome shotgun (WGS) entry which is preliminary data.</text>
</comment>
<gene>
    <name evidence="3" type="ORF">PGLA1383_LOCUS32722</name>
</gene>
<proteinExistence type="predicted"/>
<dbReference type="GO" id="GO:0016020">
    <property type="term" value="C:membrane"/>
    <property type="evidence" value="ECO:0007669"/>
    <property type="project" value="TreeGrafter"/>
</dbReference>
<dbReference type="InterPro" id="IPR002044">
    <property type="entry name" value="CBM20"/>
</dbReference>
<dbReference type="Gene3D" id="3.30.200.20">
    <property type="entry name" value="Phosphorylase Kinase, domain 1"/>
    <property type="match status" value="1"/>
</dbReference>
<dbReference type="SUPFAM" id="SSF56112">
    <property type="entry name" value="Protein kinase-like (PK-like)"/>
    <property type="match status" value="1"/>
</dbReference>
<dbReference type="OrthoDB" id="6123450at2759"/>
<dbReference type="GO" id="GO:0005524">
    <property type="term" value="F:ATP binding"/>
    <property type="evidence" value="ECO:0007669"/>
    <property type="project" value="InterPro"/>
</dbReference>
<feature type="domain" description="Protein kinase" evidence="1">
    <location>
        <begin position="192"/>
        <end position="285"/>
    </location>
</feature>
<dbReference type="CDD" id="cd05467">
    <property type="entry name" value="CBM20"/>
    <property type="match status" value="1"/>
</dbReference>
<protein>
    <submittedName>
        <fullName evidence="3">Uncharacterized protein</fullName>
    </submittedName>
</protein>
<dbReference type="SUPFAM" id="SSF49452">
    <property type="entry name" value="Starch-binding domain-like"/>
    <property type="match status" value="1"/>
</dbReference>
<sequence>MGPLKEQAASSVTLVFQLDKAQSQPGECLRVVGSGVELGSWNPSESVALSTDSESYPQWRSKEVVLRATPEKSGQHSLLQFKYVIDRRGLGKDFVWEDGDNRQVSIPWDDSDGGAVWLVRDIAFNVPSQPKLERLSPLHREVTGDFPERQDAPENTPERLFDAKTEKGTLGVSSALMASLRKGHQFDAKYALLGSSPMAVGGFSSVWRCRPHSPGPGGKQKDFAVKRVDTTKLGQRERRFLFGQANSVGEIKMHQLLHHPHVVQLVEAFHDSSTEMVSLVMECCR</sequence>
<dbReference type="PANTHER" id="PTHR15048:SF0">
    <property type="entry name" value="STARCH-BINDING DOMAIN-CONTAINING PROTEIN 1"/>
    <property type="match status" value="1"/>
</dbReference>
<keyword evidence="4" id="KW-1185">Reference proteome</keyword>
<dbReference type="InterPro" id="IPR000719">
    <property type="entry name" value="Prot_kinase_dom"/>
</dbReference>
<dbReference type="GO" id="GO:2001070">
    <property type="term" value="F:starch binding"/>
    <property type="evidence" value="ECO:0007669"/>
    <property type="project" value="InterPro"/>
</dbReference>
<evidence type="ECO:0000313" key="4">
    <source>
        <dbReference type="Proteomes" id="UP000654075"/>
    </source>
</evidence>
<reference evidence="3" key="1">
    <citation type="submission" date="2021-02" db="EMBL/GenBank/DDBJ databases">
        <authorList>
            <person name="Dougan E. K."/>
            <person name="Rhodes N."/>
            <person name="Thang M."/>
            <person name="Chan C."/>
        </authorList>
    </citation>
    <scope>NUCLEOTIDE SEQUENCE</scope>
</reference>
<dbReference type="Proteomes" id="UP000654075">
    <property type="component" value="Unassembled WGS sequence"/>
</dbReference>
<dbReference type="PROSITE" id="PS51166">
    <property type="entry name" value="CBM20"/>
    <property type="match status" value="1"/>
</dbReference>
<evidence type="ECO:0000313" key="3">
    <source>
        <dbReference type="EMBL" id="CAE8615004.1"/>
    </source>
</evidence>
<dbReference type="InterPro" id="IPR013783">
    <property type="entry name" value="Ig-like_fold"/>
</dbReference>
<accession>A0A813FRU7</accession>
<dbReference type="InterPro" id="IPR013784">
    <property type="entry name" value="Carb-bd-like_fold"/>
</dbReference>
<dbReference type="GO" id="GO:0004672">
    <property type="term" value="F:protein kinase activity"/>
    <property type="evidence" value="ECO:0007669"/>
    <property type="project" value="InterPro"/>
</dbReference>